<evidence type="ECO:0000313" key="3">
    <source>
        <dbReference type="Proteomes" id="UP000324800"/>
    </source>
</evidence>
<sequence length="266" mass="30096">MAQFSAKLFHDGPLNVNIEKIDNSPSSPQLKKTHSRSPPAPTQLIKIPPSPIIPLLTDTHWEVNKLIHASDNENLSTCLFDPVITEGIVRFEGIFENKNKWYFCIGIADPTAVYSPGTWPQTHENDKKSVRHEFWGSISHIEQGRIGQRNDMIEGNSSFKSGQRVGCEINMSSNPRKAHFFVDGVEQPLSVFNIPPAVRFMAFLEEANCSFTVTRFESLTSSSVHGVPGSKQFEWGKQWKKDQENAFEEELFGRQKDDLINFVEGF</sequence>
<dbReference type="Gene3D" id="2.60.120.920">
    <property type="match status" value="1"/>
</dbReference>
<name>A0A5J4X4T9_9EUKA</name>
<dbReference type="Proteomes" id="UP000324800">
    <property type="component" value="Unassembled WGS sequence"/>
</dbReference>
<dbReference type="OrthoDB" id="49113at2759"/>
<evidence type="ECO:0008006" key="4">
    <source>
        <dbReference type="Google" id="ProtNLM"/>
    </source>
</evidence>
<comment type="caution">
    <text evidence="2">The sequence shown here is derived from an EMBL/GenBank/DDBJ whole genome shotgun (WGS) entry which is preliminary data.</text>
</comment>
<evidence type="ECO:0000256" key="1">
    <source>
        <dbReference type="SAM" id="MobiDB-lite"/>
    </source>
</evidence>
<dbReference type="AlphaFoldDB" id="A0A5J4X4T9"/>
<organism evidence="2 3">
    <name type="scientific">Streblomastix strix</name>
    <dbReference type="NCBI Taxonomy" id="222440"/>
    <lineage>
        <taxon>Eukaryota</taxon>
        <taxon>Metamonada</taxon>
        <taxon>Preaxostyla</taxon>
        <taxon>Oxymonadida</taxon>
        <taxon>Streblomastigidae</taxon>
        <taxon>Streblomastix</taxon>
    </lineage>
</organism>
<protein>
    <recommendedName>
        <fullName evidence="4">B30.2/SPRY domain-containing protein</fullName>
    </recommendedName>
</protein>
<dbReference type="InterPro" id="IPR043136">
    <property type="entry name" value="B30.2/SPRY_sf"/>
</dbReference>
<dbReference type="EMBL" id="SNRW01000264">
    <property type="protein sequence ID" value="KAA6402241.1"/>
    <property type="molecule type" value="Genomic_DNA"/>
</dbReference>
<accession>A0A5J4X4T9</accession>
<feature type="region of interest" description="Disordered" evidence="1">
    <location>
        <begin position="20"/>
        <end position="43"/>
    </location>
</feature>
<reference evidence="2 3" key="1">
    <citation type="submission" date="2019-03" db="EMBL/GenBank/DDBJ databases">
        <title>Single cell metagenomics reveals metabolic interactions within the superorganism composed of flagellate Streblomastix strix and complex community of Bacteroidetes bacteria on its surface.</title>
        <authorList>
            <person name="Treitli S.C."/>
            <person name="Kolisko M."/>
            <person name="Husnik F."/>
            <person name="Keeling P."/>
            <person name="Hampl V."/>
        </authorList>
    </citation>
    <scope>NUCLEOTIDE SEQUENCE [LARGE SCALE GENOMIC DNA]</scope>
    <source>
        <strain evidence="2">ST1C</strain>
    </source>
</reference>
<proteinExistence type="predicted"/>
<gene>
    <name evidence="2" type="ORF">EZS28_002234</name>
</gene>
<evidence type="ECO:0000313" key="2">
    <source>
        <dbReference type="EMBL" id="KAA6402241.1"/>
    </source>
</evidence>